<dbReference type="PANTHER" id="PTHR11571">
    <property type="entry name" value="GLUTATHIONE S-TRANSFERASE"/>
    <property type="match status" value="1"/>
</dbReference>
<dbReference type="Gene3D" id="3.40.30.10">
    <property type="entry name" value="Glutaredoxin"/>
    <property type="match status" value="1"/>
</dbReference>
<dbReference type="InterPro" id="IPR036282">
    <property type="entry name" value="Glutathione-S-Trfase_C_sf"/>
</dbReference>
<gene>
    <name evidence="3" type="ORF">PPAR00522_LOCUS2327</name>
</gene>
<dbReference type="InterPro" id="IPR004046">
    <property type="entry name" value="GST_C"/>
</dbReference>
<evidence type="ECO:0000259" key="2">
    <source>
        <dbReference type="PROSITE" id="PS50405"/>
    </source>
</evidence>
<proteinExistence type="predicted"/>
<dbReference type="EMBL" id="HBFM01004034">
    <property type="protein sequence ID" value="CAD8765938.1"/>
    <property type="molecule type" value="Transcribed_RNA"/>
</dbReference>
<protein>
    <recommendedName>
        <fullName evidence="4">Glutathione S-transferase</fullName>
    </recommendedName>
</protein>
<dbReference type="InterPro" id="IPR040079">
    <property type="entry name" value="Glutathione_S-Trfase"/>
</dbReference>
<dbReference type="PROSITE" id="PS50404">
    <property type="entry name" value="GST_NTER"/>
    <property type="match status" value="1"/>
</dbReference>
<dbReference type="SFLD" id="SFLDS00019">
    <property type="entry name" value="Glutathione_Transferase_(cytos"/>
    <property type="match status" value="1"/>
</dbReference>
<dbReference type="GO" id="GO:0006749">
    <property type="term" value="P:glutathione metabolic process"/>
    <property type="evidence" value="ECO:0007669"/>
    <property type="project" value="TreeGrafter"/>
</dbReference>
<evidence type="ECO:0008006" key="4">
    <source>
        <dbReference type="Google" id="ProtNLM"/>
    </source>
</evidence>
<feature type="domain" description="GST C-terminal" evidence="2">
    <location>
        <begin position="83"/>
        <end position="220"/>
    </location>
</feature>
<evidence type="ECO:0000313" key="3">
    <source>
        <dbReference type="EMBL" id="CAD8765938.1"/>
    </source>
</evidence>
<sequence length="221" mass="24782">MTITLHYFGPPGRAEVTRLLLTLGGVQFEEKRYGFGSPEWLEFKKKTPFGQAPVIELDNGEMIAQTAAVEAYAATMGGLLPKDPLSLARVFEGVHLSHEIIEPFYNSMSIKDEAARLEKRKDLVKNYLPAHLKLISDYVNAKIQKTNAFLFGETPSYADLAFFNAMGMLASGIFDGVPSFKEIFADYPVLLTLHKRVGTSPAIKAFYAKETDDIRKNYRYD</sequence>
<dbReference type="AlphaFoldDB" id="A0A7S0ULC7"/>
<reference evidence="3" key="1">
    <citation type="submission" date="2021-01" db="EMBL/GenBank/DDBJ databases">
        <authorList>
            <person name="Corre E."/>
            <person name="Pelletier E."/>
            <person name="Niang G."/>
            <person name="Scheremetjew M."/>
            <person name="Finn R."/>
            <person name="Kale V."/>
            <person name="Holt S."/>
            <person name="Cochrane G."/>
            <person name="Meng A."/>
            <person name="Brown T."/>
            <person name="Cohen L."/>
        </authorList>
    </citation>
    <scope>NUCLEOTIDE SEQUENCE</scope>
    <source>
        <strain evidence="3">SAG 63-3</strain>
    </source>
</reference>
<evidence type="ECO:0000259" key="1">
    <source>
        <dbReference type="PROSITE" id="PS50404"/>
    </source>
</evidence>
<name>A0A7S0ULC7_9CHLO</name>
<accession>A0A7S0ULC7</accession>
<dbReference type="InterPro" id="IPR004045">
    <property type="entry name" value="Glutathione_S-Trfase_N"/>
</dbReference>
<feature type="domain" description="GST N-terminal" evidence="1">
    <location>
        <begin position="1"/>
        <end position="81"/>
    </location>
</feature>
<dbReference type="Pfam" id="PF14497">
    <property type="entry name" value="GST_C_3"/>
    <property type="match status" value="1"/>
</dbReference>
<dbReference type="CDD" id="cd03039">
    <property type="entry name" value="GST_N_Sigma_like"/>
    <property type="match status" value="1"/>
</dbReference>
<dbReference type="InterPro" id="IPR010987">
    <property type="entry name" value="Glutathione-S-Trfase_C-like"/>
</dbReference>
<dbReference type="PANTHER" id="PTHR11571:SF150">
    <property type="entry name" value="GLUTATHIONE S-TRANSFERASE"/>
    <property type="match status" value="1"/>
</dbReference>
<dbReference type="SUPFAM" id="SSF52833">
    <property type="entry name" value="Thioredoxin-like"/>
    <property type="match status" value="1"/>
</dbReference>
<dbReference type="SUPFAM" id="SSF47616">
    <property type="entry name" value="GST C-terminal domain-like"/>
    <property type="match status" value="1"/>
</dbReference>
<dbReference type="InterPro" id="IPR036249">
    <property type="entry name" value="Thioredoxin-like_sf"/>
</dbReference>
<dbReference type="PROSITE" id="PS50405">
    <property type="entry name" value="GST_CTER"/>
    <property type="match status" value="1"/>
</dbReference>
<dbReference type="GO" id="GO:0004364">
    <property type="term" value="F:glutathione transferase activity"/>
    <property type="evidence" value="ECO:0007669"/>
    <property type="project" value="TreeGrafter"/>
</dbReference>
<dbReference type="Gene3D" id="1.20.1050.10">
    <property type="match status" value="1"/>
</dbReference>
<organism evidence="3">
    <name type="scientific">Polytomella parva</name>
    <dbReference type="NCBI Taxonomy" id="51329"/>
    <lineage>
        <taxon>Eukaryota</taxon>
        <taxon>Viridiplantae</taxon>
        <taxon>Chlorophyta</taxon>
        <taxon>core chlorophytes</taxon>
        <taxon>Chlorophyceae</taxon>
        <taxon>CS clade</taxon>
        <taxon>Chlamydomonadales</taxon>
        <taxon>Chlamydomonadaceae</taxon>
        <taxon>Polytomella</taxon>
    </lineage>
</organism>
<dbReference type="InterPro" id="IPR050213">
    <property type="entry name" value="GST_superfamily"/>
</dbReference>
<dbReference type="Pfam" id="PF02798">
    <property type="entry name" value="GST_N"/>
    <property type="match status" value="1"/>
</dbReference>